<dbReference type="Gene3D" id="1.25.40.10">
    <property type="entry name" value="Tetratricopeptide repeat domain"/>
    <property type="match status" value="1"/>
</dbReference>
<evidence type="ECO:0000313" key="3">
    <source>
        <dbReference type="Proteomes" id="UP000694867"/>
    </source>
</evidence>
<dbReference type="AlphaFoldDB" id="A0AAJ6VYN2"/>
<dbReference type="RefSeq" id="XP_003743986.1">
    <property type="nucleotide sequence ID" value="XM_003743938.2"/>
</dbReference>
<dbReference type="SMART" id="SM00671">
    <property type="entry name" value="SEL1"/>
    <property type="match status" value="5"/>
</dbReference>
<evidence type="ECO:0000313" key="4">
    <source>
        <dbReference type="RefSeq" id="XP_003743986.1"/>
    </source>
</evidence>
<dbReference type="Pfam" id="PF08238">
    <property type="entry name" value="Sel1"/>
    <property type="match status" value="4"/>
</dbReference>
<evidence type="ECO:0000256" key="1">
    <source>
        <dbReference type="ARBA" id="ARBA00008486"/>
    </source>
</evidence>
<proteinExistence type="inferred from homology"/>
<dbReference type="KEGG" id="goe:100905239"/>
<gene>
    <name evidence="4" type="primary">LOC100905239</name>
</gene>
<accession>A0AAJ6VYN2</accession>
<dbReference type="InterPro" id="IPR040239">
    <property type="entry name" value="HcpB-like"/>
</dbReference>
<dbReference type="PANTHER" id="PTHR13891">
    <property type="entry name" value="CYTOCHROME C OXIDASE ASSEMBLY FACTOR 7"/>
    <property type="match status" value="1"/>
</dbReference>
<protein>
    <submittedName>
        <fullName evidence="4">Cytochrome c oxidase assembly factor 7 homolog</fullName>
    </submittedName>
</protein>
<name>A0AAJ6VYN2_9ACAR</name>
<sequence>MGINMEDEEEVRRYLENLNIEYQFSCYKENNGEGCCLLGEFMQVVREDYRKASAAFKKGCDQHNFPKACFKYGGDLFRGRGVKKDQAKALEYQKKACDLGWKEGCLVAGYQLEDLATDGDILAATEYFKRACDLNSDEGCDRASAMYHRGTGPIPRNLQKCVDYAVRACDLGHAQACANASFLYKQGIDGVPNIAKSEEYKKKALEIQMQARRNRGFQMEQGIGEPE</sequence>
<organism evidence="3 4">
    <name type="scientific">Galendromus occidentalis</name>
    <name type="common">western predatory mite</name>
    <dbReference type="NCBI Taxonomy" id="34638"/>
    <lineage>
        <taxon>Eukaryota</taxon>
        <taxon>Metazoa</taxon>
        <taxon>Ecdysozoa</taxon>
        <taxon>Arthropoda</taxon>
        <taxon>Chelicerata</taxon>
        <taxon>Arachnida</taxon>
        <taxon>Acari</taxon>
        <taxon>Parasitiformes</taxon>
        <taxon>Mesostigmata</taxon>
        <taxon>Gamasina</taxon>
        <taxon>Phytoseioidea</taxon>
        <taxon>Phytoseiidae</taxon>
        <taxon>Typhlodrominae</taxon>
        <taxon>Galendromus</taxon>
    </lineage>
</organism>
<dbReference type="SUPFAM" id="SSF81901">
    <property type="entry name" value="HCP-like"/>
    <property type="match status" value="1"/>
</dbReference>
<dbReference type="GeneID" id="100905239"/>
<dbReference type="InterPro" id="IPR011990">
    <property type="entry name" value="TPR-like_helical_dom_sf"/>
</dbReference>
<comment type="similarity">
    <text evidence="1">Belongs to the hcp beta-lactamase family.</text>
</comment>
<reference evidence="4" key="1">
    <citation type="submission" date="2025-08" db="UniProtKB">
        <authorList>
            <consortium name="RefSeq"/>
        </authorList>
    </citation>
    <scope>IDENTIFICATION</scope>
</reference>
<evidence type="ECO:0000256" key="2">
    <source>
        <dbReference type="ARBA" id="ARBA00022737"/>
    </source>
</evidence>
<keyword evidence="3" id="KW-1185">Reference proteome</keyword>
<keyword evidence="2" id="KW-0677">Repeat</keyword>
<dbReference type="GO" id="GO:0005758">
    <property type="term" value="C:mitochondrial intermembrane space"/>
    <property type="evidence" value="ECO:0007669"/>
    <property type="project" value="TreeGrafter"/>
</dbReference>
<dbReference type="PANTHER" id="PTHR13891:SF1">
    <property type="entry name" value="CYTOCHROME C OXIDASE ASSEMBLY FACTOR 7"/>
    <property type="match status" value="1"/>
</dbReference>
<dbReference type="CTD" id="65260"/>
<dbReference type="Proteomes" id="UP000694867">
    <property type="component" value="Unplaced"/>
</dbReference>
<dbReference type="InterPro" id="IPR006597">
    <property type="entry name" value="Sel1-like"/>
</dbReference>